<dbReference type="SUPFAM" id="SSF51126">
    <property type="entry name" value="Pectin lyase-like"/>
    <property type="match status" value="1"/>
</dbReference>
<dbReference type="InterPro" id="IPR013222">
    <property type="entry name" value="Glyco_hyd_98_carb-bd"/>
</dbReference>
<dbReference type="Proteomes" id="UP000262172">
    <property type="component" value="Unassembled WGS sequence"/>
</dbReference>
<dbReference type="SMART" id="SM00776">
    <property type="entry name" value="NPCBM"/>
    <property type="match status" value="1"/>
</dbReference>
<dbReference type="SUPFAM" id="SSF49785">
    <property type="entry name" value="Galactose-binding domain-like"/>
    <property type="match status" value="1"/>
</dbReference>
<dbReference type="InterPro" id="IPR012334">
    <property type="entry name" value="Pectin_lyas_fold"/>
</dbReference>
<dbReference type="InterPro" id="IPR008979">
    <property type="entry name" value="Galactose-bd-like_sf"/>
</dbReference>
<comment type="caution">
    <text evidence="2">The sequence shown here is derived from an EMBL/GenBank/DDBJ whole genome shotgun (WGS) entry which is preliminary data.</text>
</comment>
<name>A0A371NVX4_9MICO</name>
<evidence type="ECO:0000313" key="3">
    <source>
        <dbReference type="Proteomes" id="UP000262172"/>
    </source>
</evidence>
<evidence type="ECO:0000259" key="1">
    <source>
        <dbReference type="SMART" id="SM00776"/>
    </source>
</evidence>
<accession>A0A371NVX4</accession>
<keyword evidence="3" id="KW-1185">Reference proteome</keyword>
<sequence>MAASAVIPTAVRFEEESVPRKPLRLLAAAAVGALCLSGATATAAVAADGLAGAVHYASDLDWVSAENGWGPVERDYNNGARGVPDTSRTIQSIRGVQYPKGLGTHAPARIVYDVDQQCTQLLGYLGIDDSQSGKGRVDFVVKVDGAEEYRMERKGTDPAARLNLDLKGADTIELIVEPGPEGNGNDHADWADLRINCTDAYVAQPLTITPDDVDLSLLAPGAPVAVTIDGAAPRVPVSVGFAGAEVVVNSDDAGRATASFVVPAGTEAGEHPITARAESLFGAIAEGSIVAHVVEVSDTVYFVDCSAEGTGTGTAESPFTSLAQLAEVQPFQPGQSVRFKRGAECVGTFAPTGSGLATSPITVSPYGDGDAEATINGDGALAGIHLLNVSNWTVDGMHVINPGTPDQRRVGILYEINDGTKRSGAVLTRNHVEKVAGWSDKTTLGNAFSRSAGISVLGDGIGWFDGITVTDNVVNDTAAGGIKLSAPDTTRHYNEDVYVARNDIRAVGGDGIVIHNSDKPVIEYNSAIDLGHGAYPFLKGNFAGMWPYNSQDPLFQYNVVGNSVGSTYDSTAWDCDMKIKGTCTFQYNYSYGNAGGFYLDCISGCGTASTTTNTILRYNVSQDDCRLAGSSGGPGLHLIYNNTFSCLNRPFEDDMNAPREVKNNIIIAQGGTLRTTNAKYSNNAYFGGIQPAATETGPIVGDPRLIAAGSGQQTRALPGYRLAVGSPLLGAGTPIADAGERDFFGNPIPATPNIGAYQGEGVEVTPLPFGELVNQTAVASKANPRNGAVTADLRVFSAEALADAGLAVSGKATAFGAEIDWHPTAIGTPDAVKAAGQQVALNGEGDALVVAGFSAGTATEGAATVHYQDGTSEQIRIALPLWSDAGTDAADTALLASSTSHLQRTKPYIGGTISTVQAPASVFAQRIPLSGKPVASVTLPEGSPVTGDGLSLFAVQLTGSAVPTTAGVLTECRGPNAWVHITVTNDDDEPISVAVDTELGDDLKVKLNPGKDTRASFKFSGALTDGEATVVASTTSGARTTTAVPYSGIGCR</sequence>
<dbReference type="InterPro" id="IPR006626">
    <property type="entry name" value="PbH1"/>
</dbReference>
<dbReference type="InterPro" id="IPR038637">
    <property type="entry name" value="NPCBM_sf"/>
</dbReference>
<gene>
    <name evidence="2" type="ORF">DY023_05020</name>
</gene>
<dbReference type="Gene3D" id="2.60.120.1060">
    <property type="entry name" value="NPCBM/NEW2 domain"/>
    <property type="match status" value="1"/>
</dbReference>
<dbReference type="Pfam" id="PF08305">
    <property type="entry name" value="NPCBM"/>
    <property type="match status" value="1"/>
</dbReference>
<dbReference type="EMBL" id="QUAB01000030">
    <property type="protein sequence ID" value="REJ06852.1"/>
    <property type="molecule type" value="Genomic_DNA"/>
</dbReference>
<evidence type="ECO:0000313" key="2">
    <source>
        <dbReference type="EMBL" id="REJ06852.1"/>
    </source>
</evidence>
<dbReference type="SMART" id="SM00710">
    <property type="entry name" value="PbH1"/>
    <property type="match status" value="4"/>
</dbReference>
<organism evidence="2 3">
    <name type="scientific">Microbacterium bovistercoris</name>
    <dbReference type="NCBI Taxonomy" id="2293570"/>
    <lineage>
        <taxon>Bacteria</taxon>
        <taxon>Bacillati</taxon>
        <taxon>Actinomycetota</taxon>
        <taxon>Actinomycetes</taxon>
        <taxon>Micrococcales</taxon>
        <taxon>Microbacteriaceae</taxon>
        <taxon>Microbacterium</taxon>
    </lineage>
</organism>
<reference evidence="2 3" key="1">
    <citation type="submission" date="2018-08" db="EMBL/GenBank/DDBJ databases">
        <title>Isolation, diversity and antifungal activity of Actinobacteria from cow dung.</title>
        <authorList>
            <person name="Ling L."/>
        </authorList>
    </citation>
    <scope>NUCLEOTIDE SEQUENCE [LARGE SCALE GENOMIC DNA]</scope>
    <source>
        <strain evidence="2 3">NEAU-LLE</strain>
    </source>
</reference>
<dbReference type="InterPro" id="IPR011050">
    <property type="entry name" value="Pectin_lyase_fold/virulence"/>
</dbReference>
<dbReference type="AlphaFoldDB" id="A0A371NVX4"/>
<dbReference type="Gene3D" id="2.160.20.10">
    <property type="entry name" value="Single-stranded right-handed beta-helix, Pectin lyase-like"/>
    <property type="match status" value="1"/>
</dbReference>
<protein>
    <recommendedName>
        <fullName evidence="1">Glycosyl hydrolase family 98 putative carbohydrate-binding module domain-containing protein</fullName>
    </recommendedName>
</protein>
<proteinExistence type="predicted"/>
<feature type="domain" description="Glycosyl hydrolase family 98 putative carbohydrate-binding module" evidence="1">
    <location>
        <begin position="51"/>
        <end position="197"/>
    </location>
</feature>